<evidence type="ECO:0000313" key="3">
    <source>
        <dbReference type="Proteomes" id="UP000827561"/>
    </source>
</evidence>
<dbReference type="EMBL" id="MZ820089">
    <property type="protein sequence ID" value="QZE10782.1"/>
    <property type="molecule type" value="Genomic_DNA"/>
</dbReference>
<evidence type="ECO:0000256" key="1">
    <source>
        <dbReference type="SAM" id="MobiDB-lite"/>
    </source>
</evidence>
<dbReference type="GeneID" id="77951984"/>
<proteinExistence type="predicted"/>
<accession>A0AAE8C183</accession>
<dbReference type="RefSeq" id="YP_010675656.1">
    <property type="nucleotide sequence ID" value="NC_071006.1"/>
</dbReference>
<keyword evidence="3" id="KW-1185">Reference proteome</keyword>
<evidence type="ECO:0000313" key="2">
    <source>
        <dbReference type="EMBL" id="QZE10782.1"/>
    </source>
</evidence>
<gene>
    <name evidence="2" type="primary">9</name>
    <name evidence="2" type="ORF">SEA_CHISANAKITSUNE_9</name>
</gene>
<protein>
    <submittedName>
        <fullName evidence="2">Uncharacterized protein</fullName>
    </submittedName>
</protein>
<name>A0AAE8C183_9CAUD</name>
<dbReference type="KEGG" id="vg:77951984"/>
<reference evidence="2 3" key="1">
    <citation type="submission" date="2021-08" db="EMBL/GenBank/DDBJ databases">
        <authorList>
            <person name="Abebe M.A."/>
            <person name="Anderson J.Z."/>
            <person name="Burris R."/>
            <person name="Durrani M."/>
            <person name="Fetterly M.N."/>
            <person name="Fowler R.A."/>
            <person name="Friedman A."/>
            <person name="Khuong T.M."/>
            <person name="Konnor C.A."/>
            <person name="Madden B.G."/>
            <person name="Makula M.N."/>
            <person name="McTigue K."/>
            <person name="Morgan A.R."/>
            <person name="Qureshi S.I."/>
            <person name="Rainey M."/>
            <person name="Scherer A.E."/>
            <person name="Singer L."/>
            <person name="Thakar S.M."/>
            <person name="Truong P."/>
            <person name="Zaeean M.H."/>
            <person name="Balish M.F."/>
            <person name="Garlena R.A."/>
            <person name="Russell D.A."/>
            <person name="Jacobs-Sera D."/>
            <person name="Hatfull G.F."/>
        </authorList>
    </citation>
    <scope>NUCLEOTIDE SEQUENCE [LARGE SCALE GENOMIC DNA]</scope>
</reference>
<feature type="region of interest" description="Disordered" evidence="1">
    <location>
        <begin position="93"/>
        <end position="112"/>
    </location>
</feature>
<dbReference type="Proteomes" id="UP000827561">
    <property type="component" value="Segment"/>
</dbReference>
<sequence length="112" mass="12274">MGGIINMEFSNMGGDLFAHGKVQAYMEGEGTCIACGTVFSGEHTCTFDERIMHTTEHWHKKGDGVMENKEDPKQFKDEKGDVWVLEDGEWKSVSATSAEGSTASPTTKRANP</sequence>
<organism evidence="2 3">
    <name type="scientific">Gordonia phage ChisanaKitsune</name>
    <dbReference type="NCBI Taxonomy" id="2871538"/>
    <lineage>
        <taxon>Viruses</taxon>
        <taxon>Duplodnaviria</taxon>
        <taxon>Heunggongvirae</taxon>
        <taxon>Uroviricota</taxon>
        <taxon>Caudoviricetes</taxon>
        <taxon>Chidieberevirus</taxon>
        <taxon>Chidieberevirus chisanakitsune</taxon>
    </lineage>
</organism>